<dbReference type="SUPFAM" id="SSF52540">
    <property type="entry name" value="P-loop containing nucleoside triphosphate hydrolases"/>
    <property type="match status" value="1"/>
</dbReference>
<dbReference type="GO" id="GO:0008476">
    <property type="term" value="F:protein-tyrosine sulfotransferase activity"/>
    <property type="evidence" value="ECO:0007669"/>
    <property type="project" value="InterPro"/>
</dbReference>
<name>A0A7Z0VNC1_9GAMM</name>
<sequence length="329" mass="38568">MEYKALSDINPVFIISLPRSGSTLLQRIIATNPRVSTVSESWLLLPLLSMHTSRELYSEYGQRLAKIAINEFTETLPDGINDFRDSLSSFVLELYRKSADSSSVYFIEKTPRNVLVIEELFSTFPDAKYIYLWRNPVSILSSMLESFSEGKWRLYSNYVDLYKGYELMFESFNKNKDKVLSINYEELVNDQEKIVTQLEKYLSIEISPYLDDLSNIPLYGSMGDKVNPGEDSVISKNSINKWRYSICNQYRKEWAKKYIKWVGEDRLSRTGYDYKTILEELISIRPGVENLLSDLLRAGFGYFRRILIFDIIKRQLNKRQGMSRRYILY</sequence>
<evidence type="ECO:0000256" key="1">
    <source>
        <dbReference type="ARBA" id="ARBA00022679"/>
    </source>
</evidence>
<organism evidence="2 3">
    <name type="scientific">Candidatus Thiodiazotropha endolucinida</name>
    <dbReference type="NCBI Taxonomy" id="1655433"/>
    <lineage>
        <taxon>Bacteria</taxon>
        <taxon>Pseudomonadati</taxon>
        <taxon>Pseudomonadota</taxon>
        <taxon>Gammaproteobacteria</taxon>
        <taxon>Chromatiales</taxon>
        <taxon>Sedimenticolaceae</taxon>
        <taxon>Candidatus Thiodiazotropha</taxon>
    </lineage>
</organism>
<dbReference type="PANTHER" id="PTHR12788:SF10">
    <property type="entry name" value="PROTEIN-TYROSINE SULFOTRANSFERASE"/>
    <property type="match status" value="1"/>
</dbReference>
<evidence type="ECO:0000313" key="3">
    <source>
        <dbReference type="Proteomes" id="UP000094769"/>
    </source>
</evidence>
<dbReference type="OrthoDB" id="396512at2"/>
<protein>
    <submittedName>
        <fullName evidence="2">Sulfotransferase domain protein</fullName>
    </submittedName>
</protein>
<dbReference type="InterPro" id="IPR026634">
    <property type="entry name" value="TPST-like"/>
</dbReference>
<keyword evidence="3" id="KW-1185">Reference proteome</keyword>
<accession>A0A7Z0VNC1</accession>
<reference evidence="2 3" key="1">
    <citation type="submission" date="2016-06" db="EMBL/GenBank/DDBJ databases">
        <title>Genome sequence of endosymbiont of Candidatus Endolucinida thiodiazotropha.</title>
        <authorList>
            <person name="Poehlein A."/>
            <person name="Koenig S."/>
            <person name="Heiden S.E."/>
            <person name="Thuermer A."/>
            <person name="Voget S."/>
            <person name="Daniel R."/>
            <person name="Markert S."/>
            <person name="Gros O."/>
            <person name="Schweder T."/>
        </authorList>
    </citation>
    <scope>NUCLEOTIDE SEQUENCE [LARGE SCALE GENOMIC DNA]</scope>
    <source>
        <strain evidence="2 3">COS</strain>
    </source>
</reference>
<comment type="caution">
    <text evidence="2">The sequence shown here is derived from an EMBL/GenBank/DDBJ whole genome shotgun (WGS) entry which is preliminary data.</text>
</comment>
<keyword evidence="1 2" id="KW-0808">Transferase</keyword>
<dbReference type="Proteomes" id="UP000094769">
    <property type="component" value="Unassembled WGS sequence"/>
</dbReference>
<dbReference type="Pfam" id="PF13469">
    <property type="entry name" value="Sulfotransfer_3"/>
    <property type="match status" value="1"/>
</dbReference>
<dbReference type="PANTHER" id="PTHR12788">
    <property type="entry name" value="PROTEIN-TYROSINE SULFOTRANSFERASE 2"/>
    <property type="match status" value="1"/>
</dbReference>
<dbReference type="EMBL" id="MARB01000004">
    <property type="protein sequence ID" value="ODJ88785.1"/>
    <property type="molecule type" value="Genomic_DNA"/>
</dbReference>
<evidence type="ECO:0000313" key="2">
    <source>
        <dbReference type="EMBL" id="ODJ88785.1"/>
    </source>
</evidence>
<dbReference type="Gene3D" id="3.40.50.300">
    <property type="entry name" value="P-loop containing nucleotide triphosphate hydrolases"/>
    <property type="match status" value="1"/>
</dbReference>
<dbReference type="InterPro" id="IPR027417">
    <property type="entry name" value="P-loop_NTPase"/>
</dbReference>
<gene>
    <name evidence="2" type="ORF">CODIS_08790</name>
</gene>
<proteinExistence type="predicted"/>
<dbReference type="AlphaFoldDB" id="A0A7Z0VNC1"/>